<dbReference type="AlphaFoldDB" id="A0A4R5BXP7"/>
<dbReference type="GO" id="GO:0045892">
    <property type="term" value="P:negative regulation of DNA-templated transcription"/>
    <property type="evidence" value="ECO:0007669"/>
    <property type="project" value="TreeGrafter"/>
</dbReference>
<keyword evidence="2" id="KW-0238">DNA-binding</keyword>
<evidence type="ECO:0000256" key="5">
    <source>
        <dbReference type="SAM" id="MobiDB-lite"/>
    </source>
</evidence>
<dbReference type="GO" id="GO:0003700">
    <property type="term" value="F:DNA-binding transcription factor activity"/>
    <property type="evidence" value="ECO:0007669"/>
    <property type="project" value="InterPro"/>
</dbReference>
<keyword evidence="1" id="KW-0805">Transcription regulation</keyword>
<gene>
    <name evidence="7" type="ORF">E1202_04305</name>
</gene>
<keyword evidence="4" id="KW-0175">Coiled coil</keyword>
<keyword evidence="8" id="KW-1185">Reference proteome</keyword>
<evidence type="ECO:0000313" key="7">
    <source>
        <dbReference type="EMBL" id="TDD91961.1"/>
    </source>
</evidence>
<evidence type="ECO:0000256" key="1">
    <source>
        <dbReference type="ARBA" id="ARBA00023015"/>
    </source>
</evidence>
<dbReference type="PANTHER" id="PTHR44846">
    <property type="entry name" value="MANNOSYL-D-GLYCERATE TRANSPORT/METABOLISM SYSTEM REPRESSOR MNGR-RELATED"/>
    <property type="match status" value="1"/>
</dbReference>
<comment type="caution">
    <text evidence="7">The sequence shown here is derived from an EMBL/GenBank/DDBJ whole genome shotgun (WGS) entry which is preliminary data.</text>
</comment>
<dbReference type="CDD" id="cd07377">
    <property type="entry name" value="WHTH_GntR"/>
    <property type="match status" value="1"/>
</dbReference>
<dbReference type="SMART" id="SM00345">
    <property type="entry name" value="HTH_GNTR"/>
    <property type="match status" value="1"/>
</dbReference>
<dbReference type="InterPro" id="IPR036388">
    <property type="entry name" value="WH-like_DNA-bd_sf"/>
</dbReference>
<evidence type="ECO:0000256" key="3">
    <source>
        <dbReference type="ARBA" id="ARBA00023163"/>
    </source>
</evidence>
<feature type="compositionally biased region" description="Basic and acidic residues" evidence="5">
    <location>
        <begin position="7"/>
        <end position="30"/>
    </location>
</feature>
<protein>
    <submittedName>
        <fullName evidence="7">GntR family transcriptional regulator</fullName>
    </submittedName>
</protein>
<dbReference type="GO" id="GO:0003677">
    <property type="term" value="F:DNA binding"/>
    <property type="evidence" value="ECO:0007669"/>
    <property type="project" value="UniProtKB-KW"/>
</dbReference>
<evidence type="ECO:0000313" key="8">
    <source>
        <dbReference type="Proteomes" id="UP000294723"/>
    </source>
</evidence>
<dbReference type="InterPro" id="IPR000524">
    <property type="entry name" value="Tscrpt_reg_HTH_GntR"/>
</dbReference>
<sequence length="141" mass="15478">MSTHVSRHAEYADHVATDDAHEDKRPASRRVADALQGRIDAGEFAPGAQLPTYRLLAEEYEVAVNTALAAVRLLRDAGVVTIRTNAGAYVREPSEQVDVAAELTRTRSELTELRKTVQQADAAINALEGRLDDLISRVRDE</sequence>
<organism evidence="7 8">
    <name type="scientific">Saccharopolyspora karakumensis</name>
    <dbReference type="NCBI Taxonomy" id="2530386"/>
    <lineage>
        <taxon>Bacteria</taxon>
        <taxon>Bacillati</taxon>
        <taxon>Actinomycetota</taxon>
        <taxon>Actinomycetes</taxon>
        <taxon>Pseudonocardiales</taxon>
        <taxon>Pseudonocardiaceae</taxon>
        <taxon>Saccharopolyspora</taxon>
    </lineage>
</organism>
<dbReference type="EMBL" id="SMLA01000004">
    <property type="protein sequence ID" value="TDD91961.1"/>
    <property type="molecule type" value="Genomic_DNA"/>
</dbReference>
<evidence type="ECO:0000259" key="6">
    <source>
        <dbReference type="PROSITE" id="PS50949"/>
    </source>
</evidence>
<dbReference type="Pfam" id="PF00392">
    <property type="entry name" value="GntR"/>
    <property type="match status" value="1"/>
</dbReference>
<keyword evidence="3" id="KW-0804">Transcription</keyword>
<accession>A0A4R5BXP7</accession>
<dbReference type="SUPFAM" id="SSF46785">
    <property type="entry name" value="Winged helix' DNA-binding domain"/>
    <property type="match status" value="1"/>
</dbReference>
<dbReference type="PANTHER" id="PTHR44846:SF17">
    <property type="entry name" value="GNTR-FAMILY TRANSCRIPTIONAL REGULATOR"/>
    <property type="match status" value="1"/>
</dbReference>
<proteinExistence type="predicted"/>
<dbReference type="InterPro" id="IPR050679">
    <property type="entry name" value="Bact_HTH_transcr_reg"/>
</dbReference>
<dbReference type="Proteomes" id="UP000294723">
    <property type="component" value="Unassembled WGS sequence"/>
</dbReference>
<name>A0A4R5BXP7_9PSEU</name>
<dbReference type="PROSITE" id="PS50949">
    <property type="entry name" value="HTH_GNTR"/>
    <property type="match status" value="1"/>
</dbReference>
<evidence type="ECO:0000256" key="4">
    <source>
        <dbReference type="SAM" id="Coils"/>
    </source>
</evidence>
<dbReference type="InterPro" id="IPR036390">
    <property type="entry name" value="WH_DNA-bd_sf"/>
</dbReference>
<feature type="domain" description="HTH gntR-type" evidence="6">
    <location>
        <begin position="25"/>
        <end position="93"/>
    </location>
</feature>
<dbReference type="Gene3D" id="1.10.10.10">
    <property type="entry name" value="Winged helix-like DNA-binding domain superfamily/Winged helix DNA-binding domain"/>
    <property type="match status" value="1"/>
</dbReference>
<reference evidence="7 8" key="1">
    <citation type="submission" date="2019-03" db="EMBL/GenBank/DDBJ databases">
        <title>Draft genome sequences of novel Actinobacteria.</title>
        <authorList>
            <person name="Sahin N."/>
            <person name="Ay H."/>
            <person name="Saygin H."/>
        </authorList>
    </citation>
    <scope>NUCLEOTIDE SEQUENCE [LARGE SCALE GENOMIC DNA]</scope>
    <source>
        <strain evidence="7 8">5K548</strain>
    </source>
</reference>
<feature type="coiled-coil region" evidence="4">
    <location>
        <begin position="103"/>
        <end position="137"/>
    </location>
</feature>
<feature type="region of interest" description="Disordered" evidence="5">
    <location>
        <begin position="1"/>
        <end position="30"/>
    </location>
</feature>
<evidence type="ECO:0000256" key="2">
    <source>
        <dbReference type="ARBA" id="ARBA00023125"/>
    </source>
</evidence>